<keyword evidence="2" id="KW-1185">Reference proteome</keyword>
<dbReference type="Proteomes" id="UP000343317">
    <property type="component" value="Unassembled WGS sequence"/>
</dbReference>
<sequence length="94" mass="10246">MNVETPLKANAQFAEAGKPGIHALDYPAMQPVPLLAFHAAKCDPGRDATLLQATPAAGKVVVLPTEYGFEERAECRSMRRGRLPCDLGRPWMRA</sequence>
<reference evidence="1 2" key="1">
    <citation type="submission" date="2019-08" db="EMBL/GenBank/DDBJ databases">
        <authorList>
            <person name="Peeters C."/>
        </authorList>
    </citation>
    <scope>NUCLEOTIDE SEQUENCE [LARGE SCALE GENOMIC DNA]</scope>
    <source>
        <strain evidence="1 2">LMG 31112</strain>
    </source>
</reference>
<proteinExistence type="predicted"/>
<dbReference type="AlphaFoldDB" id="A0A5E4VWD3"/>
<protein>
    <submittedName>
        <fullName evidence="1">Uncharacterized protein</fullName>
    </submittedName>
</protein>
<gene>
    <name evidence="1" type="ORF">PHO31112_02855</name>
</gene>
<accession>A0A5E4VWD3</accession>
<organism evidence="1 2">
    <name type="scientific">Pandoraea horticolens</name>
    <dbReference type="NCBI Taxonomy" id="2508298"/>
    <lineage>
        <taxon>Bacteria</taxon>
        <taxon>Pseudomonadati</taxon>
        <taxon>Pseudomonadota</taxon>
        <taxon>Betaproteobacteria</taxon>
        <taxon>Burkholderiales</taxon>
        <taxon>Burkholderiaceae</taxon>
        <taxon>Pandoraea</taxon>
    </lineage>
</organism>
<evidence type="ECO:0000313" key="1">
    <source>
        <dbReference type="EMBL" id="VVE15564.1"/>
    </source>
</evidence>
<evidence type="ECO:0000313" key="2">
    <source>
        <dbReference type="Proteomes" id="UP000343317"/>
    </source>
</evidence>
<dbReference type="EMBL" id="CABPSM010000007">
    <property type="protein sequence ID" value="VVE15564.1"/>
    <property type="molecule type" value="Genomic_DNA"/>
</dbReference>
<name>A0A5E4VWD3_9BURK</name>